<evidence type="ECO:0000259" key="7">
    <source>
        <dbReference type="PROSITE" id="PS51161"/>
    </source>
</evidence>
<evidence type="ECO:0000256" key="3">
    <source>
        <dbReference type="ARBA" id="ARBA00022840"/>
    </source>
</evidence>
<protein>
    <recommendedName>
        <fullName evidence="7">ATP-cone domain-containing protein</fullName>
    </recommendedName>
</protein>
<keyword evidence="1" id="KW-0678">Repressor</keyword>
<dbReference type="NCBIfam" id="TIGR00244">
    <property type="entry name" value="transcriptional regulator NrdR"/>
    <property type="match status" value="1"/>
</dbReference>
<dbReference type="GO" id="GO:0005524">
    <property type="term" value="F:ATP binding"/>
    <property type="evidence" value="ECO:0007669"/>
    <property type="project" value="UniProtKB-KW"/>
</dbReference>
<dbReference type="InterPro" id="IPR003796">
    <property type="entry name" value="RNR_NrdR-like"/>
</dbReference>
<dbReference type="Pfam" id="PF03477">
    <property type="entry name" value="ATP-cone"/>
    <property type="match status" value="1"/>
</dbReference>
<keyword evidence="3" id="KW-0067">ATP-binding</keyword>
<dbReference type="AlphaFoldDB" id="A0A381R0B0"/>
<evidence type="ECO:0000256" key="1">
    <source>
        <dbReference type="ARBA" id="ARBA00022491"/>
    </source>
</evidence>
<keyword evidence="6" id="KW-0804">Transcription</keyword>
<sequence>MRCPACDATENHVVDTRASRGGRAVRRRRECTVCGARFTTYEYIEERPIQVLKRSGAVEDFNRTKLLRSVKVACAKRPISASQMDALVDDIEDILSAQVGVEVLSVQLGTLVMERLSPIDRVAYVRFASVYRNFQDAGEFQEFVDEITAAKEREELRRNQVELPL</sequence>
<dbReference type="GO" id="GO:0045892">
    <property type="term" value="P:negative regulation of DNA-templated transcription"/>
    <property type="evidence" value="ECO:0007669"/>
    <property type="project" value="InterPro"/>
</dbReference>
<proteinExistence type="inferred from homology"/>
<name>A0A381R0B0_9ZZZZ</name>
<dbReference type="PANTHER" id="PTHR30455">
    <property type="entry name" value="TRANSCRIPTIONAL REPRESSOR NRDR"/>
    <property type="match status" value="1"/>
</dbReference>
<evidence type="ECO:0000313" key="8">
    <source>
        <dbReference type="EMBL" id="SUZ84258.1"/>
    </source>
</evidence>
<dbReference type="GO" id="GO:0003677">
    <property type="term" value="F:DNA binding"/>
    <property type="evidence" value="ECO:0007669"/>
    <property type="project" value="UniProtKB-KW"/>
</dbReference>
<feature type="domain" description="ATP-cone" evidence="7">
    <location>
        <begin position="49"/>
        <end position="139"/>
    </location>
</feature>
<dbReference type="GO" id="GO:0008270">
    <property type="term" value="F:zinc ion binding"/>
    <property type="evidence" value="ECO:0007669"/>
    <property type="project" value="InterPro"/>
</dbReference>
<gene>
    <name evidence="8" type="ORF">METZ01_LOCUS37112</name>
</gene>
<dbReference type="InterPro" id="IPR005144">
    <property type="entry name" value="ATP-cone_dom"/>
</dbReference>
<dbReference type="Pfam" id="PF22811">
    <property type="entry name" value="Zn_ribbon_NrdR"/>
    <property type="match status" value="1"/>
</dbReference>
<keyword evidence="5" id="KW-0238">DNA-binding</keyword>
<keyword evidence="2" id="KW-0547">Nucleotide-binding</keyword>
<evidence type="ECO:0000256" key="4">
    <source>
        <dbReference type="ARBA" id="ARBA00023015"/>
    </source>
</evidence>
<evidence type="ECO:0000256" key="5">
    <source>
        <dbReference type="ARBA" id="ARBA00023125"/>
    </source>
</evidence>
<keyword evidence="4" id="KW-0805">Transcription regulation</keyword>
<dbReference type="EMBL" id="UINC01001587">
    <property type="protein sequence ID" value="SUZ84258.1"/>
    <property type="molecule type" value="Genomic_DNA"/>
</dbReference>
<dbReference type="HAMAP" id="MF_00440">
    <property type="entry name" value="NrdR"/>
    <property type="match status" value="1"/>
</dbReference>
<dbReference type="PROSITE" id="PS51161">
    <property type="entry name" value="ATP_CONE"/>
    <property type="match status" value="1"/>
</dbReference>
<reference evidence="8" key="1">
    <citation type="submission" date="2018-05" db="EMBL/GenBank/DDBJ databases">
        <authorList>
            <person name="Lanie J.A."/>
            <person name="Ng W.-L."/>
            <person name="Kazmierczak K.M."/>
            <person name="Andrzejewski T.M."/>
            <person name="Davidsen T.M."/>
            <person name="Wayne K.J."/>
            <person name="Tettelin H."/>
            <person name="Glass J.I."/>
            <person name="Rusch D."/>
            <person name="Podicherti R."/>
            <person name="Tsui H.-C.T."/>
            <person name="Winkler M.E."/>
        </authorList>
    </citation>
    <scope>NUCLEOTIDE SEQUENCE</scope>
</reference>
<evidence type="ECO:0000256" key="2">
    <source>
        <dbReference type="ARBA" id="ARBA00022741"/>
    </source>
</evidence>
<dbReference type="PANTHER" id="PTHR30455:SF2">
    <property type="entry name" value="TRANSCRIPTIONAL REPRESSOR NRDR"/>
    <property type="match status" value="1"/>
</dbReference>
<dbReference type="InterPro" id="IPR055173">
    <property type="entry name" value="NrdR-like_N"/>
</dbReference>
<accession>A0A381R0B0</accession>
<evidence type="ECO:0000256" key="6">
    <source>
        <dbReference type="ARBA" id="ARBA00023163"/>
    </source>
</evidence>
<organism evidence="8">
    <name type="scientific">marine metagenome</name>
    <dbReference type="NCBI Taxonomy" id="408172"/>
    <lineage>
        <taxon>unclassified sequences</taxon>
        <taxon>metagenomes</taxon>
        <taxon>ecological metagenomes</taxon>
    </lineage>
</organism>